<dbReference type="PANTHER" id="PTHR19375">
    <property type="entry name" value="HEAT SHOCK PROTEIN 70KDA"/>
    <property type="match status" value="1"/>
</dbReference>
<dbReference type="Gene3D" id="3.90.640.10">
    <property type="entry name" value="Actin, Chain A, domain 4"/>
    <property type="match status" value="1"/>
</dbReference>
<proteinExistence type="inferred from homology"/>
<dbReference type="GO" id="GO:0005524">
    <property type="term" value="F:ATP binding"/>
    <property type="evidence" value="ECO:0007669"/>
    <property type="project" value="UniProtKB-KW"/>
</dbReference>
<accession>A0A1I8AZW4</accession>
<dbReference type="OMA" id="ADIYINI"/>
<evidence type="ECO:0000313" key="6">
    <source>
        <dbReference type="WBParaSite" id="MhA1_Contig118.frz3.gene68"/>
    </source>
</evidence>
<dbReference type="Pfam" id="PF00012">
    <property type="entry name" value="HSP70"/>
    <property type="match status" value="1"/>
</dbReference>
<dbReference type="InterPro" id="IPR043129">
    <property type="entry name" value="ATPase_NBD"/>
</dbReference>
<evidence type="ECO:0000256" key="2">
    <source>
        <dbReference type="ARBA" id="ARBA00022741"/>
    </source>
</evidence>
<keyword evidence="5" id="KW-1185">Reference proteome</keyword>
<dbReference type="Gene3D" id="3.30.420.40">
    <property type="match status" value="2"/>
</dbReference>
<evidence type="ECO:0000256" key="1">
    <source>
        <dbReference type="ARBA" id="ARBA00007381"/>
    </source>
</evidence>
<name>A0A1I8AZW4_MELHA</name>
<keyword evidence="2 4" id="KW-0547">Nucleotide-binding</keyword>
<protein>
    <submittedName>
        <fullName evidence="6">Heat shock 70 kDa protein 14</fullName>
    </submittedName>
</protein>
<dbReference type="InterPro" id="IPR013126">
    <property type="entry name" value="Hsp_70_fam"/>
</dbReference>
<evidence type="ECO:0000256" key="4">
    <source>
        <dbReference type="RuleBase" id="RU003322"/>
    </source>
</evidence>
<dbReference type="InterPro" id="IPR018181">
    <property type="entry name" value="Heat_shock_70_CS"/>
</dbReference>
<dbReference type="PROSITE" id="PS01036">
    <property type="entry name" value="HSP70_3"/>
    <property type="match status" value="1"/>
</dbReference>
<dbReference type="SUPFAM" id="SSF53067">
    <property type="entry name" value="Actin-like ATPase domain"/>
    <property type="match status" value="2"/>
</dbReference>
<keyword evidence="3 4" id="KW-0067">ATP-binding</keyword>
<evidence type="ECO:0000313" key="5">
    <source>
        <dbReference type="Proteomes" id="UP000095281"/>
    </source>
</evidence>
<dbReference type="GO" id="GO:0140662">
    <property type="term" value="F:ATP-dependent protein folding chaperone"/>
    <property type="evidence" value="ECO:0007669"/>
    <property type="project" value="InterPro"/>
</dbReference>
<dbReference type="AlphaFoldDB" id="A0A1I8AZW4"/>
<dbReference type="GO" id="GO:0006950">
    <property type="term" value="P:response to stress"/>
    <property type="evidence" value="ECO:0007669"/>
    <property type="project" value="UniProtKB-ARBA"/>
</dbReference>
<evidence type="ECO:0000256" key="3">
    <source>
        <dbReference type="ARBA" id="ARBA00022840"/>
    </source>
</evidence>
<dbReference type="WBParaSite" id="MhA1_Contig118.frz3.gene68">
    <property type="protein sequence ID" value="MhA1_Contig118.frz3.gene68"/>
    <property type="gene ID" value="MhA1_Contig118.frz3.gene68"/>
</dbReference>
<comment type="similarity">
    <text evidence="1 4">Belongs to the heat shock protein 70 family.</text>
</comment>
<organism evidence="5 6">
    <name type="scientific">Meloidogyne hapla</name>
    <name type="common">Root-knot nematode worm</name>
    <dbReference type="NCBI Taxonomy" id="6305"/>
    <lineage>
        <taxon>Eukaryota</taxon>
        <taxon>Metazoa</taxon>
        <taxon>Ecdysozoa</taxon>
        <taxon>Nematoda</taxon>
        <taxon>Chromadorea</taxon>
        <taxon>Rhabditida</taxon>
        <taxon>Tylenchina</taxon>
        <taxon>Tylenchomorpha</taxon>
        <taxon>Tylenchoidea</taxon>
        <taxon>Meloidogynidae</taxon>
        <taxon>Meloidogyninae</taxon>
        <taxon>Meloidogyne</taxon>
    </lineage>
</organism>
<dbReference type="FunFam" id="3.90.640.10:FF:000003">
    <property type="entry name" value="Molecular chaperone DnaK"/>
    <property type="match status" value="1"/>
</dbReference>
<reference evidence="6" key="1">
    <citation type="submission" date="2016-11" db="UniProtKB">
        <authorList>
            <consortium name="WormBaseParasite"/>
        </authorList>
    </citation>
    <scope>IDENTIFICATION</scope>
</reference>
<dbReference type="Proteomes" id="UP000095281">
    <property type="component" value="Unplaced"/>
</dbReference>
<dbReference type="PRINTS" id="PR00301">
    <property type="entry name" value="HEATSHOCK70"/>
</dbReference>
<sequence length="566" mass="63858">MPLPSEDKNNSNIKRPSIAIKFGNTKTCLAIEVKGHAKVIGNPDELYTPAGEFYTPSVVGLSKDGKWLVGTPALEKALDNCENTVYGLKQMITQRFDDDKFQDYIKSLPFKIVNVNGAACVELNGSCYEPSKLISHVLRKMVKIARDHLNTEDLDVVITTPAYFDNSQRQALRNSLFLANIHIFPLIDEPVAAALAYGLDAANCKFVAVYHMGAGASNISILAKNSEGHFEIKSTSDSNVVRGEDFDDVLVKYLVDKFKRDNGIDLTTDTLAMHQIREAAVKAKHRLSVYEKTTVYIRNITFDVNRPKDMRIDLTRSYFEQLTVHLINQTEKDCKKAMHEAAVVPEDIDHVLLTGGMTMMPRIQQMVEVIFEKQPAVVNPEKTNVAGACVKANKLSEPITSKQYNQETFLEAACKYLNGNDHTQCCIKLWGSAAYVIRHFYADIYINIRSFQAYKWMCFFAATFIPGKLITIKALYSIAESCHYLYHSNGGGLHPEVLADYCDAIKDFAEEFDSIDKDEVKEGIMQFMDGTIRCKRDQYLKGITLAKEYSVSYVGHQRRFFDYSVY</sequence>